<sequence length="176" mass="19300">MCAKATKSAKVAKRSKEEKSVLKKQDSVESTDTGNKITATEMKETEIIDDSKITEKDVPESTPKSPKAKKSTSKEKPRTTVEDEGAEKVSPDAKKKSSDIDSSQPPVTSPMLQSLAPIVSTEDPYVKLGRLESVERQTVLNYISEFEELSERYPAIKLPVLTRIIEPAAISTICDG</sequence>
<name>A0ABQ5KFE4_9EUKA</name>
<comment type="caution">
    <text evidence="2">The sequence shown here is derived from an EMBL/GenBank/DDBJ whole genome shotgun (WGS) entry which is preliminary data.</text>
</comment>
<proteinExistence type="predicted"/>
<feature type="region of interest" description="Disordered" evidence="1">
    <location>
        <begin position="1"/>
        <end position="116"/>
    </location>
</feature>
<evidence type="ECO:0000256" key="1">
    <source>
        <dbReference type="SAM" id="MobiDB-lite"/>
    </source>
</evidence>
<protein>
    <submittedName>
        <fullName evidence="2">Uncharacterized protein</fullName>
    </submittedName>
</protein>
<accession>A0ABQ5KFE4</accession>
<feature type="compositionally biased region" description="Basic and acidic residues" evidence="1">
    <location>
        <begin position="72"/>
        <end position="99"/>
    </location>
</feature>
<dbReference type="Proteomes" id="UP001057375">
    <property type="component" value="Unassembled WGS sequence"/>
</dbReference>
<dbReference type="EMBL" id="BQXS01001446">
    <property type="protein sequence ID" value="GKT30636.1"/>
    <property type="molecule type" value="Genomic_DNA"/>
</dbReference>
<evidence type="ECO:0000313" key="2">
    <source>
        <dbReference type="EMBL" id="GKT30636.1"/>
    </source>
</evidence>
<evidence type="ECO:0000313" key="3">
    <source>
        <dbReference type="Proteomes" id="UP001057375"/>
    </source>
</evidence>
<feature type="non-terminal residue" evidence="2">
    <location>
        <position position="176"/>
    </location>
</feature>
<feature type="compositionally biased region" description="Basic and acidic residues" evidence="1">
    <location>
        <begin position="14"/>
        <end position="27"/>
    </location>
</feature>
<organism evidence="2 3">
    <name type="scientific">Aduncisulcus paluster</name>
    <dbReference type="NCBI Taxonomy" id="2918883"/>
    <lineage>
        <taxon>Eukaryota</taxon>
        <taxon>Metamonada</taxon>
        <taxon>Carpediemonas-like organisms</taxon>
        <taxon>Aduncisulcus</taxon>
    </lineage>
</organism>
<feature type="compositionally biased region" description="Basic and acidic residues" evidence="1">
    <location>
        <begin position="41"/>
        <end position="59"/>
    </location>
</feature>
<keyword evidence="3" id="KW-1185">Reference proteome</keyword>
<gene>
    <name evidence="2" type="ORF">ADUPG1_001608</name>
</gene>
<reference evidence="2" key="1">
    <citation type="submission" date="2022-03" db="EMBL/GenBank/DDBJ databases">
        <title>Draft genome sequence of Aduncisulcus paluster, a free-living microaerophilic Fornicata.</title>
        <authorList>
            <person name="Yuyama I."/>
            <person name="Kume K."/>
            <person name="Tamura T."/>
            <person name="Inagaki Y."/>
            <person name="Hashimoto T."/>
        </authorList>
    </citation>
    <scope>NUCLEOTIDE SEQUENCE</scope>
    <source>
        <strain evidence="2">NY0171</strain>
    </source>
</reference>
<feature type="compositionally biased region" description="Polar residues" evidence="1">
    <location>
        <begin position="28"/>
        <end position="38"/>
    </location>
</feature>